<comment type="caution">
    <text evidence="2">The sequence shown here is derived from an EMBL/GenBank/DDBJ whole genome shotgun (WGS) entry which is preliminary data.</text>
</comment>
<protein>
    <submittedName>
        <fullName evidence="2">Uncharacterized protein</fullName>
    </submittedName>
</protein>
<keyword evidence="1" id="KW-0812">Transmembrane</keyword>
<name>A0AAV5ALU2_9AGAM</name>
<feature type="transmembrane region" description="Helical" evidence="1">
    <location>
        <begin position="38"/>
        <end position="62"/>
    </location>
</feature>
<reference evidence="2" key="1">
    <citation type="submission" date="2021-10" db="EMBL/GenBank/DDBJ databases">
        <title>De novo Genome Assembly of Clathrus columnatus (Basidiomycota, Fungi) Using Illumina and Nanopore Sequence Data.</title>
        <authorList>
            <person name="Ogiso-Tanaka E."/>
            <person name="Itagaki H."/>
            <person name="Hosoya T."/>
            <person name="Hosaka K."/>
        </authorList>
    </citation>
    <scope>NUCLEOTIDE SEQUENCE</scope>
    <source>
        <strain evidence="2">MO-923</strain>
    </source>
</reference>
<dbReference type="AlphaFoldDB" id="A0AAV5ALU2"/>
<proteinExistence type="predicted"/>
<keyword evidence="3" id="KW-1185">Reference proteome</keyword>
<keyword evidence="1" id="KW-1133">Transmembrane helix</keyword>
<dbReference type="EMBL" id="BPWL01000011">
    <property type="protein sequence ID" value="GJJ15420.1"/>
    <property type="molecule type" value="Genomic_DNA"/>
</dbReference>
<accession>A0AAV5ALU2</accession>
<feature type="transmembrane region" description="Helical" evidence="1">
    <location>
        <begin position="14"/>
        <end position="32"/>
    </location>
</feature>
<sequence length="84" mass="9632">MSIPVELQDVQKEIILAVLTATYGAYNLSVALNGHLRWLNYTLTALFVGEIIGALVLFIGFLHQLEPQSWQAYWSFLFKLFSLW</sequence>
<evidence type="ECO:0000313" key="2">
    <source>
        <dbReference type="EMBL" id="GJJ15420.1"/>
    </source>
</evidence>
<organism evidence="2 3">
    <name type="scientific">Clathrus columnatus</name>
    <dbReference type="NCBI Taxonomy" id="1419009"/>
    <lineage>
        <taxon>Eukaryota</taxon>
        <taxon>Fungi</taxon>
        <taxon>Dikarya</taxon>
        <taxon>Basidiomycota</taxon>
        <taxon>Agaricomycotina</taxon>
        <taxon>Agaricomycetes</taxon>
        <taxon>Phallomycetidae</taxon>
        <taxon>Phallales</taxon>
        <taxon>Clathraceae</taxon>
        <taxon>Clathrus</taxon>
    </lineage>
</organism>
<keyword evidence="1" id="KW-0472">Membrane</keyword>
<evidence type="ECO:0000256" key="1">
    <source>
        <dbReference type="SAM" id="Phobius"/>
    </source>
</evidence>
<evidence type="ECO:0000313" key="3">
    <source>
        <dbReference type="Proteomes" id="UP001050691"/>
    </source>
</evidence>
<dbReference type="Proteomes" id="UP001050691">
    <property type="component" value="Unassembled WGS sequence"/>
</dbReference>
<gene>
    <name evidence="2" type="ORF">Clacol_009697</name>
</gene>